<dbReference type="Pfam" id="PF00586">
    <property type="entry name" value="AIRS"/>
    <property type="match status" value="1"/>
</dbReference>
<dbReference type="InterPro" id="IPR010918">
    <property type="entry name" value="PurM-like_C_dom"/>
</dbReference>
<dbReference type="InterPro" id="IPR017584">
    <property type="entry name" value="Pyridine_nucleo_diS_OxRdtase_N"/>
</dbReference>
<dbReference type="PANTHER" id="PTHR10256">
    <property type="entry name" value="SELENIDE, WATER DIKINASE"/>
    <property type="match status" value="1"/>
</dbReference>
<dbReference type="InterPro" id="IPR036188">
    <property type="entry name" value="FAD/NAD-bd_sf"/>
</dbReference>
<accession>A0A6B0Y522</accession>
<dbReference type="InterPro" id="IPR036676">
    <property type="entry name" value="PurM-like_C_sf"/>
</dbReference>
<evidence type="ECO:0000256" key="3">
    <source>
        <dbReference type="ARBA" id="ARBA00022777"/>
    </source>
</evidence>
<keyword evidence="4" id="KW-0067">ATP-binding</keyword>
<feature type="domain" description="PurM-like C-terminal" evidence="7">
    <location>
        <begin position="545"/>
        <end position="717"/>
    </location>
</feature>
<protein>
    <submittedName>
        <fullName evidence="9">Selenide, water dikinase SelD</fullName>
        <ecNumber evidence="9">2.7.9.3</ecNumber>
    </submittedName>
</protein>
<dbReference type="EC" id="2.7.9.3" evidence="9"/>
<dbReference type="PANTHER" id="PTHR10256:SF0">
    <property type="entry name" value="INACTIVE SELENIDE, WATER DIKINASE-LIKE PROTEIN-RELATED"/>
    <property type="match status" value="1"/>
</dbReference>
<dbReference type="GO" id="GO:0005524">
    <property type="term" value="F:ATP binding"/>
    <property type="evidence" value="ECO:0007669"/>
    <property type="project" value="UniProtKB-KW"/>
</dbReference>
<keyword evidence="2" id="KW-0547">Nucleotide-binding</keyword>
<dbReference type="Pfam" id="PF07992">
    <property type="entry name" value="Pyr_redox_2"/>
    <property type="match status" value="1"/>
</dbReference>
<dbReference type="GO" id="GO:0016491">
    <property type="term" value="F:oxidoreductase activity"/>
    <property type="evidence" value="ECO:0007669"/>
    <property type="project" value="InterPro"/>
</dbReference>
<dbReference type="Gene3D" id="3.50.50.100">
    <property type="match status" value="1"/>
</dbReference>
<evidence type="ECO:0000256" key="2">
    <source>
        <dbReference type="ARBA" id="ARBA00022741"/>
    </source>
</evidence>
<feature type="domain" description="FAD/NAD(P)-binding" evidence="8">
    <location>
        <begin position="11"/>
        <end position="287"/>
    </location>
</feature>
<dbReference type="AlphaFoldDB" id="A0A6B0Y522"/>
<dbReference type="NCBIfam" id="TIGR00476">
    <property type="entry name" value="selD"/>
    <property type="match status" value="1"/>
</dbReference>
<dbReference type="CDD" id="cd02195">
    <property type="entry name" value="SelD"/>
    <property type="match status" value="1"/>
</dbReference>
<evidence type="ECO:0000259" key="7">
    <source>
        <dbReference type="Pfam" id="PF02769"/>
    </source>
</evidence>
<proteinExistence type="predicted"/>
<dbReference type="EMBL" id="VXRY01000358">
    <property type="protein sequence ID" value="MXY34216.1"/>
    <property type="molecule type" value="Genomic_DNA"/>
</dbReference>
<evidence type="ECO:0000259" key="8">
    <source>
        <dbReference type="Pfam" id="PF07992"/>
    </source>
</evidence>
<dbReference type="InterPro" id="IPR016188">
    <property type="entry name" value="PurM-like_N"/>
</dbReference>
<feature type="domain" description="PurM-like N-terminal" evidence="6">
    <location>
        <begin position="425"/>
        <end position="533"/>
    </location>
</feature>
<dbReference type="InterPro" id="IPR004536">
    <property type="entry name" value="SPS/SelD"/>
</dbReference>
<evidence type="ECO:0000256" key="1">
    <source>
        <dbReference type="ARBA" id="ARBA00022679"/>
    </source>
</evidence>
<dbReference type="InterPro" id="IPR023753">
    <property type="entry name" value="FAD/NAD-binding_dom"/>
</dbReference>
<organism evidence="9">
    <name type="scientific">Boseongicola sp. SB0664_bin_43</name>
    <dbReference type="NCBI Taxonomy" id="2604844"/>
    <lineage>
        <taxon>Bacteria</taxon>
        <taxon>Pseudomonadati</taxon>
        <taxon>Pseudomonadota</taxon>
        <taxon>Alphaproteobacteria</taxon>
        <taxon>Rhodobacterales</taxon>
        <taxon>Paracoccaceae</taxon>
        <taxon>Boseongicola</taxon>
    </lineage>
</organism>
<dbReference type="NCBIfam" id="TIGR03169">
    <property type="entry name" value="Nterm_to_SelD"/>
    <property type="match status" value="1"/>
</dbReference>
<evidence type="ECO:0000256" key="4">
    <source>
        <dbReference type="ARBA" id="ARBA00022840"/>
    </source>
</evidence>
<name>A0A6B0Y522_9RHOB</name>
<dbReference type="SUPFAM" id="SSF55326">
    <property type="entry name" value="PurM N-terminal domain-like"/>
    <property type="match status" value="1"/>
</dbReference>
<dbReference type="GO" id="GO:0005737">
    <property type="term" value="C:cytoplasm"/>
    <property type="evidence" value="ECO:0007669"/>
    <property type="project" value="TreeGrafter"/>
</dbReference>
<dbReference type="Gene3D" id="3.90.650.10">
    <property type="entry name" value="PurM-like C-terminal domain"/>
    <property type="match status" value="1"/>
</dbReference>
<dbReference type="Gene3D" id="3.30.1330.10">
    <property type="entry name" value="PurM-like, N-terminal domain"/>
    <property type="match status" value="1"/>
</dbReference>
<keyword evidence="1 9" id="KW-0808">Transferase</keyword>
<dbReference type="GO" id="GO:0004756">
    <property type="term" value="F:selenide, water dikinase activity"/>
    <property type="evidence" value="ECO:0007669"/>
    <property type="project" value="UniProtKB-EC"/>
</dbReference>
<evidence type="ECO:0000256" key="5">
    <source>
        <dbReference type="ARBA" id="ARBA00023266"/>
    </source>
</evidence>
<keyword evidence="3 9" id="KW-0418">Kinase</keyword>
<reference evidence="9" key="1">
    <citation type="submission" date="2019-09" db="EMBL/GenBank/DDBJ databases">
        <title>Characterisation of the sponge microbiome using genome-centric metagenomics.</title>
        <authorList>
            <person name="Engelberts J.P."/>
            <person name="Robbins S.J."/>
            <person name="De Goeij J.M."/>
            <person name="Aranda M."/>
            <person name="Bell S.C."/>
            <person name="Webster N.S."/>
        </authorList>
    </citation>
    <scope>NUCLEOTIDE SEQUENCE</scope>
    <source>
        <strain evidence="9">SB0664_bin_43</strain>
    </source>
</reference>
<dbReference type="InterPro" id="IPR036921">
    <property type="entry name" value="PurM-like_N_sf"/>
</dbReference>
<evidence type="ECO:0000259" key="6">
    <source>
        <dbReference type="Pfam" id="PF00586"/>
    </source>
</evidence>
<sequence length="718" mass="75567">MHALPLPLTKEVVLIGGGHTHALLLRSWGMNPLPGARLTVINPCATAPYTGMLPGFVAGHYRRDALEIDLVRLARFAGARMIFGHVTGIDRTERALSIKGRAPVAYDVASLDIGITSDMPELPGFSEHGIAAKPLGPFATRWTRHLEQGEGPVTVIGGGVAGTELAMAMRHVLGSDEIRVVEADVPLAGIGRHSRAKLLAELSRQGIELIQNNRVSQVLPDAVVLDDGRELPTKLTVGAAGARPFPWLENTGLDLKDGYVTVGATLQSTKDPAIFAVGDCAHLEHAPRPKAGVFAVRAAPVLTANLRAAVSGTELSAFRPQSHYLKLVSLGRKTALADKWGMRATGDWVWRWKDRIDRVFMDKLNALPKMKTADLPGVHAEGVDLALGPKPLCTGCGSKIGSGVLDSVLADLPEHHRADVELGPGDDAAILGTGETRQAVSTDHLRAFWNDPWLFARISALHALGDVWAMGAEPQAAFAQVTLPPLAEDLQRSWLFEILHAASEVFRDAGASLAGGHSTIGAELVIGFAVTGLTRGKAITLAGAQVGHALLLTRPIGSGTILAGEMAGDAKGDDVAAALRTMATAQGDAARLLAGCASAMTDVTGFGLAGHLGRMAEASGLTARITLQEIPIYEGAESLCVAGTRSSIWPANRAAASIAFRNGDRGDLLFDPQTAGGLLAALPPDDTNAVLRTVRDMGHDARIIGTFESRSEVTVQVD</sequence>
<evidence type="ECO:0000313" key="9">
    <source>
        <dbReference type="EMBL" id="MXY34216.1"/>
    </source>
</evidence>
<dbReference type="SUPFAM" id="SSF51905">
    <property type="entry name" value="FAD/NAD(P)-binding domain"/>
    <property type="match status" value="2"/>
</dbReference>
<gene>
    <name evidence="9" type="primary">selD</name>
    <name evidence="9" type="ORF">F4Y60_09040</name>
</gene>
<dbReference type="SUPFAM" id="SSF56042">
    <property type="entry name" value="PurM C-terminal domain-like"/>
    <property type="match status" value="1"/>
</dbReference>
<dbReference type="Pfam" id="PF02769">
    <property type="entry name" value="AIRS_C"/>
    <property type="match status" value="1"/>
</dbReference>
<comment type="caution">
    <text evidence="9">The sequence shown here is derived from an EMBL/GenBank/DDBJ whole genome shotgun (WGS) entry which is preliminary data.</text>
</comment>
<keyword evidence="5" id="KW-0711">Selenium</keyword>
<dbReference type="GO" id="GO:0016260">
    <property type="term" value="P:selenocysteine biosynthetic process"/>
    <property type="evidence" value="ECO:0007669"/>
    <property type="project" value="TreeGrafter"/>
</dbReference>